<feature type="signal peptide" evidence="2">
    <location>
        <begin position="1"/>
        <end position="24"/>
    </location>
</feature>
<dbReference type="AlphaFoldDB" id="A0A4Y8LUN8"/>
<dbReference type="Proteomes" id="UP000297900">
    <property type="component" value="Unassembled WGS sequence"/>
</dbReference>
<evidence type="ECO:0000256" key="1">
    <source>
        <dbReference type="SAM" id="MobiDB-lite"/>
    </source>
</evidence>
<organism evidence="3 4">
    <name type="scientific">Cohnella luojiensis</name>
    <dbReference type="NCBI Taxonomy" id="652876"/>
    <lineage>
        <taxon>Bacteria</taxon>
        <taxon>Bacillati</taxon>
        <taxon>Bacillota</taxon>
        <taxon>Bacilli</taxon>
        <taxon>Bacillales</taxon>
        <taxon>Paenibacillaceae</taxon>
        <taxon>Cohnella</taxon>
    </lineage>
</organism>
<dbReference type="RefSeq" id="WP_135152805.1">
    <property type="nucleotide sequence ID" value="NZ_SOMN01000019.1"/>
</dbReference>
<keyword evidence="2" id="KW-0732">Signal</keyword>
<evidence type="ECO:0008006" key="5">
    <source>
        <dbReference type="Google" id="ProtNLM"/>
    </source>
</evidence>
<dbReference type="OrthoDB" id="2039672at2"/>
<protein>
    <recommendedName>
        <fullName evidence="5">DUF4309 domain-containing protein</fullName>
    </recommendedName>
</protein>
<feature type="chain" id="PRO_5038994237" description="DUF4309 domain-containing protein" evidence="2">
    <location>
        <begin position="25"/>
        <end position="219"/>
    </location>
</feature>
<dbReference type="PROSITE" id="PS51257">
    <property type="entry name" value="PROKAR_LIPOPROTEIN"/>
    <property type="match status" value="1"/>
</dbReference>
<name>A0A4Y8LUN8_9BACL</name>
<dbReference type="EMBL" id="SOMN01000019">
    <property type="protein sequence ID" value="TFE25414.1"/>
    <property type="molecule type" value="Genomic_DNA"/>
</dbReference>
<feature type="region of interest" description="Disordered" evidence="1">
    <location>
        <begin position="30"/>
        <end position="54"/>
    </location>
</feature>
<keyword evidence="4" id="KW-1185">Reference proteome</keyword>
<comment type="caution">
    <text evidence="3">The sequence shown here is derived from an EMBL/GenBank/DDBJ whole genome shotgun (WGS) entry which is preliminary data.</text>
</comment>
<proteinExistence type="predicted"/>
<sequence>MKALKKSAALVSLAVLLTTLLAGCQENRADSSAAPIDSSDSNSEGNSTDSGVIKEGTIQKNGNVILKELSFVHKDNTIAISDIVDDEKLESMLGKAEEKKSHTYSKDDGLNMDQFLGRTKKQYKFLGLEIETFNTGEGSNFHVTEIEITDPKYSTIRNIKVGDSVEELKKAYPEGNLMGDGATIEEDNFRYTPVNYVDVMTFHIKDAKIESIRISTLLD</sequence>
<evidence type="ECO:0000313" key="4">
    <source>
        <dbReference type="Proteomes" id="UP000297900"/>
    </source>
</evidence>
<evidence type="ECO:0000313" key="3">
    <source>
        <dbReference type="EMBL" id="TFE25414.1"/>
    </source>
</evidence>
<evidence type="ECO:0000256" key="2">
    <source>
        <dbReference type="SAM" id="SignalP"/>
    </source>
</evidence>
<reference evidence="3 4" key="1">
    <citation type="submission" date="2019-03" db="EMBL/GenBank/DDBJ databases">
        <title>Cohnella endophytica sp. nov., a novel endophytic bacterium isolated from bark of Sonneratia apetala.</title>
        <authorList>
            <person name="Tuo L."/>
        </authorList>
    </citation>
    <scope>NUCLEOTIDE SEQUENCE [LARGE SCALE GENOMIC DNA]</scope>
    <source>
        <strain evidence="3 4">CCTCC AB 208254</strain>
    </source>
</reference>
<accession>A0A4Y8LUN8</accession>
<gene>
    <name evidence="3" type="ORF">E2980_13955</name>
</gene>
<feature type="compositionally biased region" description="Low complexity" evidence="1">
    <location>
        <begin position="30"/>
        <end position="43"/>
    </location>
</feature>